<comment type="caution">
    <text evidence="1">The sequence shown here is derived from an EMBL/GenBank/DDBJ whole genome shotgun (WGS) entry which is preliminary data.</text>
</comment>
<name>A0ABS4MBE1_9LACO</name>
<dbReference type="Proteomes" id="UP001519292">
    <property type="component" value="Unassembled WGS sequence"/>
</dbReference>
<keyword evidence="2" id="KW-1185">Reference proteome</keyword>
<evidence type="ECO:0000313" key="1">
    <source>
        <dbReference type="EMBL" id="MBP2056994.1"/>
    </source>
</evidence>
<sequence>MHGKVIRFNGNINNFKSNGEKVTITLSVDTADISLDALNDIAAGPIMIQLEASQIELLPQVEASDEE</sequence>
<gene>
    <name evidence="1" type="ORF">J2Z60_000156</name>
</gene>
<organism evidence="1 2">
    <name type="scientific">Lactobacillus colini</name>
    <dbReference type="NCBI Taxonomy" id="1819254"/>
    <lineage>
        <taxon>Bacteria</taxon>
        <taxon>Bacillati</taxon>
        <taxon>Bacillota</taxon>
        <taxon>Bacilli</taxon>
        <taxon>Lactobacillales</taxon>
        <taxon>Lactobacillaceae</taxon>
        <taxon>Lactobacillus</taxon>
    </lineage>
</organism>
<protein>
    <submittedName>
        <fullName evidence="1">Uncharacterized protein</fullName>
    </submittedName>
</protein>
<reference evidence="1 2" key="1">
    <citation type="submission" date="2021-03" db="EMBL/GenBank/DDBJ databases">
        <title>Genomic Encyclopedia of Type Strains, Phase IV (KMG-IV): sequencing the most valuable type-strain genomes for metagenomic binning, comparative biology and taxonomic classification.</title>
        <authorList>
            <person name="Goeker M."/>
        </authorList>
    </citation>
    <scope>NUCLEOTIDE SEQUENCE [LARGE SCALE GENOMIC DNA]</scope>
    <source>
        <strain evidence="1 2">DSM 101872</strain>
    </source>
</reference>
<accession>A0ABS4MBE1</accession>
<proteinExistence type="predicted"/>
<dbReference type="RefSeq" id="WP_209685391.1">
    <property type="nucleotide sequence ID" value="NZ_JAGGLU010000001.1"/>
</dbReference>
<evidence type="ECO:0000313" key="2">
    <source>
        <dbReference type="Proteomes" id="UP001519292"/>
    </source>
</evidence>
<dbReference type="EMBL" id="JAGGLU010000001">
    <property type="protein sequence ID" value="MBP2056994.1"/>
    <property type="molecule type" value="Genomic_DNA"/>
</dbReference>